<comment type="caution">
    <text evidence="5">The sequence shown here is derived from an EMBL/GenBank/DDBJ whole genome shotgun (WGS) entry which is preliminary data.</text>
</comment>
<feature type="signal peptide" evidence="3">
    <location>
        <begin position="1"/>
        <end position="19"/>
    </location>
</feature>
<dbReference type="SMART" id="SM00236">
    <property type="entry name" value="fCBD"/>
    <property type="match status" value="1"/>
</dbReference>
<dbReference type="SUPFAM" id="SSF57180">
    <property type="entry name" value="Cellulose-binding domain"/>
    <property type="match status" value="1"/>
</dbReference>
<dbReference type="OrthoDB" id="74764at2759"/>
<dbReference type="InterPro" id="IPR018535">
    <property type="entry name" value="DUF1996"/>
</dbReference>
<feature type="region of interest" description="Disordered" evidence="2">
    <location>
        <begin position="381"/>
        <end position="413"/>
    </location>
</feature>
<evidence type="ECO:0000256" key="1">
    <source>
        <dbReference type="ARBA" id="ARBA00022729"/>
    </source>
</evidence>
<dbReference type="PROSITE" id="PS00562">
    <property type="entry name" value="CBM1_1"/>
    <property type="match status" value="1"/>
</dbReference>
<evidence type="ECO:0000256" key="2">
    <source>
        <dbReference type="SAM" id="MobiDB-lite"/>
    </source>
</evidence>
<evidence type="ECO:0000313" key="5">
    <source>
        <dbReference type="EMBL" id="KAJ2921484.1"/>
    </source>
</evidence>
<protein>
    <recommendedName>
        <fullName evidence="4">CBM1 domain-containing protein</fullName>
    </recommendedName>
</protein>
<dbReference type="GO" id="GO:0005576">
    <property type="term" value="C:extracellular region"/>
    <property type="evidence" value="ECO:0007669"/>
    <property type="project" value="InterPro"/>
</dbReference>
<evidence type="ECO:0000256" key="3">
    <source>
        <dbReference type="SAM" id="SignalP"/>
    </source>
</evidence>
<sequence length="451" mass="48475">MLALSAALIVASAVQYATATIRFGCAQLVTQRLDPLVTPGQISPHVHQIVGGNAFNVTMDPKEDYSKTATCTTCRFKEDKSNYWTAVLYFKHSNGSYMRVPQKPNDQVGPTNGGMTVYYIAGYPPFQKVTAFPKVREHPVVIILRAFITSDTPKAAPARNNVESWAISFRCWDNPRGSSNNGPPGGGQDTLTLPNKFCAGGIRSNIFFPTCWDGKTLDPPDHASHMAYQSGTVDPGFGIIWQNGTCPSSHPVRTPTVLYEIAWDTAPFRDVWPKDGSQPLVMSQGDPTGYGQHGDYVFGWEGDSLQRAMDTCKDQFGTPEACRELTVLSDAEINRCVQKAVLNERVEGEYLSALPGCNPIQNGPSPATMPANCNAISTVPGSQPTATAPTTTVVAPTPTPTTTVVNPQPTAPQGPAVPKYGQCGGNGWTGSTACVAGSTCVKLNEWYSQCQ</sequence>
<dbReference type="PROSITE" id="PS51164">
    <property type="entry name" value="CBM1_2"/>
    <property type="match status" value="1"/>
</dbReference>
<name>A0A9W8ITE6_9AGAR</name>
<dbReference type="PANTHER" id="PTHR43662">
    <property type="match status" value="1"/>
</dbReference>
<feature type="chain" id="PRO_5041115781" description="CBM1 domain-containing protein" evidence="3">
    <location>
        <begin position="20"/>
        <end position="451"/>
    </location>
</feature>
<dbReference type="Proteomes" id="UP001140091">
    <property type="component" value="Unassembled WGS sequence"/>
</dbReference>
<evidence type="ECO:0000313" key="6">
    <source>
        <dbReference type="EMBL" id="KAJ2922006.1"/>
    </source>
</evidence>
<dbReference type="InterPro" id="IPR035971">
    <property type="entry name" value="CBD_sf"/>
</dbReference>
<keyword evidence="1 3" id="KW-0732">Signal</keyword>
<dbReference type="GO" id="GO:0030248">
    <property type="term" value="F:cellulose binding"/>
    <property type="evidence" value="ECO:0007669"/>
    <property type="project" value="InterPro"/>
</dbReference>
<feature type="compositionally biased region" description="Low complexity" evidence="2">
    <location>
        <begin position="383"/>
        <end position="413"/>
    </location>
</feature>
<feature type="domain" description="CBM1" evidence="4">
    <location>
        <begin position="415"/>
        <end position="451"/>
    </location>
</feature>
<feature type="non-terminal residue" evidence="5">
    <location>
        <position position="1"/>
    </location>
</feature>
<organism evidence="5 7">
    <name type="scientific">Candolleomyces eurysporus</name>
    <dbReference type="NCBI Taxonomy" id="2828524"/>
    <lineage>
        <taxon>Eukaryota</taxon>
        <taxon>Fungi</taxon>
        <taxon>Dikarya</taxon>
        <taxon>Basidiomycota</taxon>
        <taxon>Agaricomycotina</taxon>
        <taxon>Agaricomycetes</taxon>
        <taxon>Agaricomycetidae</taxon>
        <taxon>Agaricales</taxon>
        <taxon>Agaricineae</taxon>
        <taxon>Psathyrellaceae</taxon>
        <taxon>Candolleomyces</taxon>
    </lineage>
</organism>
<dbReference type="Pfam" id="PF09362">
    <property type="entry name" value="DUF1996"/>
    <property type="match status" value="1"/>
</dbReference>
<dbReference type="Pfam" id="PF00734">
    <property type="entry name" value="CBM_1"/>
    <property type="match status" value="1"/>
</dbReference>
<reference evidence="5" key="1">
    <citation type="submission" date="2022-06" db="EMBL/GenBank/DDBJ databases">
        <title>Genome Sequence of Candolleomyces eurysporus.</title>
        <authorList>
            <person name="Buettner E."/>
        </authorList>
    </citation>
    <scope>NUCLEOTIDE SEQUENCE</scope>
    <source>
        <strain evidence="5">VTCC 930004</strain>
    </source>
</reference>
<evidence type="ECO:0000313" key="7">
    <source>
        <dbReference type="Proteomes" id="UP001140091"/>
    </source>
</evidence>
<dbReference type="PANTHER" id="PTHR43662:SF3">
    <property type="entry name" value="DOMAIN PROTEIN, PUTATIVE (AFU_ORTHOLOGUE AFUA_6G11970)-RELATED"/>
    <property type="match status" value="1"/>
</dbReference>
<accession>A0A9W8ITE6</accession>
<dbReference type="InterPro" id="IPR000254">
    <property type="entry name" value="CBD"/>
</dbReference>
<gene>
    <name evidence="6" type="ORF">H1R20_g15088</name>
    <name evidence="5" type="ORF">H1R20_g15610</name>
</gene>
<evidence type="ECO:0000259" key="4">
    <source>
        <dbReference type="PROSITE" id="PS51164"/>
    </source>
</evidence>
<dbReference type="EMBL" id="JANBPK010001523">
    <property type="protein sequence ID" value="KAJ2922006.1"/>
    <property type="molecule type" value="Genomic_DNA"/>
</dbReference>
<dbReference type="EMBL" id="JANBPK010001594">
    <property type="protein sequence ID" value="KAJ2921484.1"/>
    <property type="molecule type" value="Genomic_DNA"/>
</dbReference>
<proteinExistence type="predicted"/>
<keyword evidence="7" id="KW-1185">Reference proteome</keyword>
<dbReference type="AlphaFoldDB" id="A0A9W8ITE6"/>
<dbReference type="GO" id="GO:0005975">
    <property type="term" value="P:carbohydrate metabolic process"/>
    <property type="evidence" value="ECO:0007669"/>
    <property type="project" value="InterPro"/>
</dbReference>